<dbReference type="Proteomes" id="UP000814033">
    <property type="component" value="Unassembled WGS sequence"/>
</dbReference>
<gene>
    <name evidence="1" type="ORF">FA95DRAFT_1553406</name>
</gene>
<sequence length="621" mass="65536">MWATDDAAGIYSTSERHIDGTVGEACGTSKALSVPSVLATIYTDPSKLPNKQYDYVVVGAGPGGAVVANRLSAVSSNRVLLIEAGSTPDVDPSINIPFLAPSLAPNTIVNWNYTTTKQSGFNGRSIAYPRGRVLGGSTCVNYMVWNKGAKSDYDRWALSTLDPGWSWDALYDTGKSIENLVAPADGHNTNGQITPSVHGTGGPISVSVQGYPLDIDSRIMATTKEFPTDFPFVQDQNSGSPIGIGYGQFSIGGGVRSSAYTGYIAPIVTRSNLDILINTQVTKVVQTSSLLGIPIFRGVQFAATASGSRYSVNVTREVILSAGAVNTPQILMLSGIGNAQSLKSLGIKPLVNLPDVGQNLQDHVVLPNVFNVNATFTNDDIVRTPALINADLGTWATNKSGPFATGATAEVGWLRVPSNATIWKTAQDPSSGTNAPHWEIQFASAFASFVNPTPSSGHYMMIASNLVSPASRGSITLASTNPFDAPLINPNYFSDAAGVDIFILREAVKAVKKLAAGNSWKGYVVSGYGSFGNATTDAEIEQYVRNNAATVFHPFSTASMSPWLSPFGVTNPDGSVKNVLGLRVVDASILPFIPAAHPQFHVYLLAERISKLIIAVGGLGL</sequence>
<proteinExistence type="predicted"/>
<evidence type="ECO:0000313" key="2">
    <source>
        <dbReference type="Proteomes" id="UP000814033"/>
    </source>
</evidence>
<evidence type="ECO:0000313" key="1">
    <source>
        <dbReference type="EMBL" id="KAI0052405.1"/>
    </source>
</evidence>
<name>A0ACB8S958_9AGAM</name>
<keyword evidence="2" id="KW-1185">Reference proteome</keyword>
<comment type="caution">
    <text evidence="1">The sequence shown here is derived from an EMBL/GenBank/DDBJ whole genome shotgun (WGS) entry which is preliminary data.</text>
</comment>
<dbReference type="EMBL" id="MU275845">
    <property type="protein sequence ID" value="KAI0052405.1"/>
    <property type="molecule type" value="Genomic_DNA"/>
</dbReference>
<protein>
    <submittedName>
        <fullName evidence="1">GMC oxidoreductase</fullName>
    </submittedName>
</protein>
<reference evidence="1" key="2">
    <citation type="journal article" date="2022" name="New Phytol.">
        <title>Evolutionary transition to the ectomycorrhizal habit in the genomes of a hyperdiverse lineage of mushroom-forming fungi.</title>
        <authorList>
            <person name="Looney B."/>
            <person name="Miyauchi S."/>
            <person name="Morin E."/>
            <person name="Drula E."/>
            <person name="Courty P.E."/>
            <person name="Kohler A."/>
            <person name="Kuo A."/>
            <person name="LaButti K."/>
            <person name="Pangilinan J."/>
            <person name="Lipzen A."/>
            <person name="Riley R."/>
            <person name="Andreopoulos W."/>
            <person name="He G."/>
            <person name="Johnson J."/>
            <person name="Nolan M."/>
            <person name="Tritt A."/>
            <person name="Barry K.W."/>
            <person name="Grigoriev I.V."/>
            <person name="Nagy L.G."/>
            <person name="Hibbett D."/>
            <person name="Henrissat B."/>
            <person name="Matheny P.B."/>
            <person name="Labbe J."/>
            <person name="Martin F.M."/>
        </authorList>
    </citation>
    <scope>NUCLEOTIDE SEQUENCE</scope>
    <source>
        <strain evidence="1">FP105234-sp</strain>
    </source>
</reference>
<organism evidence="1 2">
    <name type="scientific">Auriscalpium vulgare</name>
    <dbReference type="NCBI Taxonomy" id="40419"/>
    <lineage>
        <taxon>Eukaryota</taxon>
        <taxon>Fungi</taxon>
        <taxon>Dikarya</taxon>
        <taxon>Basidiomycota</taxon>
        <taxon>Agaricomycotina</taxon>
        <taxon>Agaricomycetes</taxon>
        <taxon>Russulales</taxon>
        <taxon>Auriscalpiaceae</taxon>
        <taxon>Auriscalpium</taxon>
    </lineage>
</organism>
<accession>A0ACB8S958</accession>
<reference evidence="1" key="1">
    <citation type="submission" date="2021-02" db="EMBL/GenBank/DDBJ databases">
        <authorList>
            <consortium name="DOE Joint Genome Institute"/>
            <person name="Ahrendt S."/>
            <person name="Looney B.P."/>
            <person name="Miyauchi S."/>
            <person name="Morin E."/>
            <person name="Drula E."/>
            <person name="Courty P.E."/>
            <person name="Chicoki N."/>
            <person name="Fauchery L."/>
            <person name="Kohler A."/>
            <person name="Kuo A."/>
            <person name="Labutti K."/>
            <person name="Pangilinan J."/>
            <person name="Lipzen A."/>
            <person name="Riley R."/>
            <person name="Andreopoulos W."/>
            <person name="He G."/>
            <person name="Johnson J."/>
            <person name="Barry K.W."/>
            <person name="Grigoriev I.V."/>
            <person name="Nagy L."/>
            <person name="Hibbett D."/>
            <person name="Henrissat B."/>
            <person name="Matheny P.B."/>
            <person name="Labbe J."/>
            <person name="Martin F."/>
        </authorList>
    </citation>
    <scope>NUCLEOTIDE SEQUENCE</scope>
    <source>
        <strain evidence="1">FP105234-sp</strain>
    </source>
</reference>